<dbReference type="InterPro" id="IPR052954">
    <property type="entry name" value="GPCR-Ligand_Int"/>
</dbReference>
<feature type="transmembrane region" description="Helical" evidence="5">
    <location>
        <begin position="141"/>
        <end position="159"/>
    </location>
</feature>
<comment type="caution">
    <text evidence="7">The sequence shown here is derived from an EMBL/GenBank/DDBJ whole genome shotgun (WGS) entry which is preliminary data.</text>
</comment>
<dbReference type="Pfam" id="PF00001">
    <property type="entry name" value="7tm_1"/>
    <property type="match status" value="1"/>
</dbReference>
<evidence type="ECO:0000256" key="5">
    <source>
        <dbReference type="SAM" id="Phobius"/>
    </source>
</evidence>
<evidence type="ECO:0000256" key="2">
    <source>
        <dbReference type="ARBA" id="ARBA00022692"/>
    </source>
</evidence>
<keyword evidence="2 5" id="KW-0812">Transmembrane</keyword>
<feature type="transmembrane region" description="Helical" evidence="5">
    <location>
        <begin position="296"/>
        <end position="319"/>
    </location>
</feature>
<dbReference type="PROSITE" id="PS50262">
    <property type="entry name" value="G_PROTEIN_RECEP_F1_2"/>
    <property type="match status" value="1"/>
</dbReference>
<dbReference type="Gene3D" id="1.20.1070.10">
    <property type="entry name" value="Rhodopsin 7-helix transmembrane proteins"/>
    <property type="match status" value="1"/>
</dbReference>
<comment type="subcellular location">
    <subcellularLocation>
        <location evidence="1">Membrane</location>
    </subcellularLocation>
</comment>
<dbReference type="PANTHER" id="PTHR46641:SF2">
    <property type="entry name" value="FMRFAMIDE RECEPTOR"/>
    <property type="match status" value="1"/>
</dbReference>
<dbReference type="EMBL" id="CAJNOU010001509">
    <property type="protein sequence ID" value="CAF1214741.1"/>
    <property type="molecule type" value="Genomic_DNA"/>
</dbReference>
<feature type="domain" description="G-protein coupled receptors family 1 profile" evidence="6">
    <location>
        <begin position="36"/>
        <end position="316"/>
    </location>
</feature>
<dbReference type="AlphaFoldDB" id="A0A814XEQ9"/>
<protein>
    <recommendedName>
        <fullName evidence="6">G-protein coupled receptors family 1 profile domain-containing protein</fullName>
    </recommendedName>
</protein>
<dbReference type="GO" id="GO:0016020">
    <property type="term" value="C:membrane"/>
    <property type="evidence" value="ECO:0007669"/>
    <property type="project" value="UniProtKB-SubCell"/>
</dbReference>
<dbReference type="InterPro" id="IPR017452">
    <property type="entry name" value="GPCR_Rhodpsn_7TM"/>
</dbReference>
<keyword evidence="4 5" id="KW-0472">Membrane</keyword>
<organism evidence="7 8">
    <name type="scientific">Rotaria sordida</name>
    <dbReference type="NCBI Taxonomy" id="392033"/>
    <lineage>
        <taxon>Eukaryota</taxon>
        <taxon>Metazoa</taxon>
        <taxon>Spiralia</taxon>
        <taxon>Gnathifera</taxon>
        <taxon>Rotifera</taxon>
        <taxon>Eurotatoria</taxon>
        <taxon>Bdelloidea</taxon>
        <taxon>Philodinida</taxon>
        <taxon>Philodinidae</taxon>
        <taxon>Rotaria</taxon>
    </lineage>
</organism>
<feature type="transmembrane region" description="Helical" evidence="5">
    <location>
        <begin position="24"/>
        <end position="44"/>
    </location>
</feature>
<dbReference type="InterPro" id="IPR000276">
    <property type="entry name" value="GPCR_Rhodpsn"/>
</dbReference>
<dbReference type="PANTHER" id="PTHR46641">
    <property type="entry name" value="FMRFAMIDE RECEPTOR-RELATED"/>
    <property type="match status" value="1"/>
</dbReference>
<gene>
    <name evidence="7" type="ORF">SEV965_LOCUS21861</name>
</gene>
<keyword evidence="3 5" id="KW-1133">Transmembrane helix</keyword>
<accession>A0A814XEQ9</accession>
<feature type="transmembrane region" description="Helical" evidence="5">
    <location>
        <begin position="98"/>
        <end position="120"/>
    </location>
</feature>
<evidence type="ECO:0000313" key="7">
    <source>
        <dbReference type="EMBL" id="CAF1214741.1"/>
    </source>
</evidence>
<evidence type="ECO:0000256" key="3">
    <source>
        <dbReference type="ARBA" id="ARBA00022989"/>
    </source>
</evidence>
<dbReference type="GO" id="GO:0004930">
    <property type="term" value="F:G protein-coupled receptor activity"/>
    <property type="evidence" value="ECO:0007669"/>
    <property type="project" value="InterPro"/>
</dbReference>
<sequence>MPTSSSDENLFILLNNISNEINRYFSIFIFLFGVIGNILNILVLSQRTLRSNPCAWLFLTSSIANLFAILSAITTRMLAGWTIDPTDTIGWLCKLRGFIIYSSRTAAYWLIVLAVIDRWLLSSTSVRHRQRATLKNAQRGAIIILIISSLLYAEIFYCYEANLINTPLPCYTKNTLCRYIIDISIFVMGILLPVLLMIKFGLMTISNINHSRRRVHALAMFFVGKSTIEPSISLIGQQQNQQKAKQEKKIDRNLLKMLLIQVILLTLFILPLVLEKIYSMLIRPNKFPLEAAIDSLVYNIALLLCYLTNGIPFYIYTLFGRSVFRNVLLDLFRKIAQKLLTMEVQK</sequence>
<dbReference type="Proteomes" id="UP000663889">
    <property type="component" value="Unassembled WGS sequence"/>
</dbReference>
<reference evidence="7" key="1">
    <citation type="submission" date="2021-02" db="EMBL/GenBank/DDBJ databases">
        <authorList>
            <person name="Nowell W R."/>
        </authorList>
    </citation>
    <scope>NUCLEOTIDE SEQUENCE</scope>
</reference>
<evidence type="ECO:0000256" key="4">
    <source>
        <dbReference type="ARBA" id="ARBA00023136"/>
    </source>
</evidence>
<proteinExistence type="predicted"/>
<evidence type="ECO:0000313" key="8">
    <source>
        <dbReference type="Proteomes" id="UP000663889"/>
    </source>
</evidence>
<dbReference type="SUPFAM" id="SSF81321">
    <property type="entry name" value="Family A G protein-coupled receptor-like"/>
    <property type="match status" value="1"/>
</dbReference>
<name>A0A814XEQ9_9BILA</name>
<evidence type="ECO:0000256" key="1">
    <source>
        <dbReference type="ARBA" id="ARBA00004370"/>
    </source>
</evidence>
<feature type="transmembrane region" description="Helical" evidence="5">
    <location>
        <begin position="254"/>
        <end position="274"/>
    </location>
</feature>
<feature type="transmembrane region" description="Helical" evidence="5">
    <location>
        <begin position="56"/>
        <end position="78"/>
    </location>
</feature>
<feature type="transmembrane region" description="Helical" evidence="5">
    <location>
        <begin position="179"/>
        <end position="202"/>
    </location>
</feature>
<evidence type="ECO:0000259" key="6">
    <source>
        <dbReference type="PROSITE" id="PS50262"/>
    </source>
</evidence>